<accession>A0A5B7IEW1</accession>
<evidence type="ECO:0000313" key="2">
    <source>
        <dbReference type="EMBL" id="MPC79368.1"/>
    </source>
</evidence>
<feature type="region of interest" description="Disordered" evidence="1">
    <location>
        <begin position="18"/>
        <end position="44"/>
    </location>
</feature>
<feature type="compositionally biased region" description="Basic residues" evidence="1">
    <location>
        <begin position="25"/>
        <end position="34"/>
    </location>
</feature>
<gene>
    <name evidence="2" type="ORF">E2C01_073892</name>
</gene>
<proteinExistence type="predicted"/>
<sequence length="111" mass="12371">MCYPISVLRLINILKKSSMSSPGGRCHRATHRRSAATDKNTSTSVFPKTTAATTVDAKKGKKCLERPVLGSHDKDFPSRPAAGWRAACELHRRSSRLKERQHVCVCVYIFT</sequence>
<evidence type="ECO:0000256" key="1">
    <source>
        <dbReference type="SAM" id="MobiDB-lite"/>
    </source>
</evidence>
<keyword evidence="3" id="KW-1185">Reference proteome</keyword>
<dbReference type="Proteomes" id="UP000324222">
    <property type="component" value="Unassembled WGS sequence"/>
</dbReference>
<dbReference type="OrthoDB" id="6376620at2759"/>
<evidence type="ECO:0000313" key="3">
    <source>
        <dbReference type="Proteomes" id="UP000324222"/>
    </source>
</evidence>
<protein>
    <submittedName>
        <fullName evidence="2">Uncharacterized protein</fullName>
    </submittedName>
</protein>
<reference evidence="2 3" key="1">
    <citation type="submission" date="2019-05" db="EMBL/GenBank/DDBJ databases">
        <title>Another draft genome of Portunus trituberculatus and its Hox gene families provides insights of decapod evolution.</title>
        <authorList>
            <person name="Jeong J.-H."/>
            <person name="Song I."/>
            <person name="Kim S."/>
            <person name="Choi T."/>
            <person name="Kim D."/>
            <person name="Ryu S."/>
            <person name="Kim W."/>
        </authorList>
    </citation>
    <scope>NUCLEOTIDE SEQUENCE [LARGE SCALE GENOMIC DNA]</scope>
    <source>
        <tissue evidence="2">Muscle</tissue>
    </source>
</reference>
<name>A0A5B7IEW1_PORTR</name>
<comment type="caution">
    <text evidence="2">The sequence shown here is derived from an EMBL/GenBank/DDBJ whole genome shotgun (WGS) entry which is preliminary data.</text>
</comment>
<dbReference type="AlphaFoldDB" id="A0A5B7IEW1"/>
<organism evidence="2 3">
    <name type="scientific">Portunus trituberculatus</name>
    <name type="common">Swimming crab</name>
    <name type="synonym">Neptunus trituberculatus</name>
    <dbReference type="NCBI Taxonomy" id="210409"/>
    <lineage>
        <taxon>Eukaryota</taxon>
        <taxon>Metazoa</taxon>
        <taxon>Ecdysozoa</taxon>
        <taxon>Arthropoda</taxon>
        <taxon>Crustacea</taxon>
        <taxon>Multicrustacea</taxon>
        <taxon>Malacostraca</taxon>
        <taxon>Eumalacostraca</taxon>
        <taxon>Eucarida</taxon>
        <taxon>Decapoda</taxon>
        <taxon>Pleocyemata</taxon>
        <taxon>Brachyura</taxon>
        <taxon>Eubrachyura</taxon>
        <taxon>Portunoidea</taxon>
        <taxon>Portunidae</taxon>
        <taxon>Portuninae</taxon>
        <taxon>Portunus</taxon>
    </lineage>
</organism>
<dbReference type="EMBL" id="VSRR010050950">
    <property type="protein sequence ID" value="MPC79368.1"/>
    <property type="molecule type" value="Genomic_DNA"/>
</dbReference>